<dbReference type="Gene3D" id="2.160.20.120">
    <property type="match status" value="1"/>
</dbReference>
<keyword evidence="3" id="KW-1185">Reference proteome</keyword>
<evidence type="ECO:0000313" key="2">
    <source>
        <dbReference type="EMBL" id="WAC03887.1"/>
    </source>
</evidence>
<accession>A0A9E8SFK3</accession>
<dbReference type="Proteomes" id="UP001164705">
    <property type="component" value="Chromosome"/>
</dbReference>
<dbReference type="AlphaFoldDB" id="A0A9E8SFK3"/>
<organism evidence="2 3">
    <name type="scientific">Lacinutrix neustonica</name>
    <dbReference type="NCBI Taxonomy" id="2980107"/>
    <lineage>
        <taxon>Bacteria</taxon>
        <taxon>Pseudomonadati</taxon>
        <taxon>Bacteroidota</taxon>
        <taxon>Flavobacteriia</taxon>
        <taxon>Flavobacteriales</taxon>
        <taxon>Flavobacteriaceae</taxon>
        <taxon>Lacinutrix</taxon>
    </lineage>
</organism>
<evidence type="ECO:0000313" key="3">
    <source>
        <dbReference type="Proteomes" id="UP001164705"/>
    </source>
</evidence>
<name>A0A9E8SFK3_9FLAO</name>
<dbReference type="Pfam" id="PF10988">
    <property type="entry name" value="DUF2807"/>
    <property type="match status" value="1"/>
</dbReference>
<evidence type="ECO:0000259" key="1">
    <source>
        <dbReference type="Pfam" id="PF10988"/>
    </source>
</evidence>
<dbReference type="EMBL" id="CP113088">
    <property type="protein sequence ID" value="WAC03887.1"/>
    <property type="molecule type" value="Genomic_DNA"/>
</dbReference>
<protein>
    <submittedName>
        <fullName evidence="2">DUF2807 domain-containing protein</fullName>
    </submittedName>
</protein>
<reference evidence="2" key="1">
    <citation type="submission" date="2022-11" db="EMBL/GenBank/DDBJ databases">
        <title>Lacinutrix neustonica HL-RS19T sp. nov., isolated from the surface microlayer sample of brackish Lake Shihwa.</title>
        <authorList>
            <person name="Choi J.Y."/>
            <person name="Hwang C.Y."/>
        </authorList>
    </citation>
    <scope>NUCLEOTIDE SEQUENCE</scope>
    <source>
        <strain evidence="2">HL-RS19</strain>
    </source>
</reference>
<proteinExistence type="predicted"/>
<sequence length="226" mass="24937">MKYRLSTFLLGIAFIGFSQNPMEKRVNNFTTVKVFDLIHISLVKSDENKVIISGQDADDVEVLSKNGTLKVRMKFERSFDGTKTFVAVHYKNIEVIDGNEGSKIFSNELIEQDKIELRAQEGAVLKVGLDVKELIVRAVSGGIIIPKGKAETQDITINTGGVFEGRDFDTKETYVKVTAAGEAEIKASDLADVKITAGGDVYIYGKPKKLNKKQTFGGRIEIRDGL</sequence>
<gene>
    <name evidence="2" type="ORF">N7U66_12430</name>
</gene>
<dbReference type="InterPro" id="IPR021255">
    <property type="entry name" value="DUF2807"/>
</dbReference>
<feature type="domain" description="Putative auto-transporter adhesin head GIN" evidence="1">
    <location>
        <begin position="28"/>
        <end position="207"/>
    </location>
</feature>
<dbReference type="KEGG" id="lnu:N7U66_12430"/>